<evidence type="ECO:0000256" key="2">
    <source>
        <dbReference type="ARBA" id="ARBA00022475"/>
    </source>
</evidence>
<comment type="subcellular location">
    <subcellularLocation>
        <location evidence="8">Cell membrane</location>
        <topology evidence="8">Single-pass type II membrane protein</topology>
    </subcellularLocation>
    <subcellularLocation>
        <location evidence="1">Membrane</location>
    </subcellularLocation>
    <text evidence="8">Localizes to the division septum.</text>
</comment>
<evidence type="ECO:0000256" key="6">
    <source>
        <dbReference type="ARBA" id="ARBA00023136"/>
    </source>
</evidence>
<dbReference type="PANTHER" id="PTHR37820:SF1">
    <property type="entry name" value="CELL DIVISION PROTEIN FTSQ"/>
    <property type="match status" value="1"/>
</dbReference>
<dbReference type="PROSITE" id="PS51779">
    <property type="entry name" value="POTRA"/>
    <property type="match status" value="1"/>
</dbReference>
<dbReference type="Proteomes" id="UP000619534">
    <property type="component" value="Unassembled WGS sequence"/>
</dbReference>
<feature type="compositionally biased region" description="Acidic residues" evidence="9">
    <location>
        <begin position="248"/>
        <end position="275"/>
    </location>
</feature>
<keyword evidence="3 8" id="KW-0132">Cell division</keyword>
<dbReference type="RefSeq" id="WP_062445746.1">
    <property type="nucleotide sequence ID" value="NZ_BMCJ01000001.1"/>
</dbReference>
<proteinExistence type="inferred from homology"/>
<evidence type="ECO:0000256" key="9">
    <source>
        <dbReference type="SAM" id="MobiDB-lite"/>
    </source>
</evidence>
<sequence length="275" mass="31553">MEKKNIVSIEDRIPKLKQARKKKANRRLIFYLTILFLLIAIVVYLQSPLSHVKQVTVKGNVHVSDEEIKEMSHVTGKDNFWKVDKQQVETSVKGHPEITKVRVARDFPNTITIQVDEYDRVGYVRVDGSYYPILENGKRLDSYELRVTNGDAPLLLDFDKATYLEEMSKELRELPSSVANLISEIHWTPTDDNPFQIKLYMNDGYEVQGTIRNFSKKMRAYPSIVTQLSPEDKGIIHIDVGAYFESYSDTEQEGSSEEESNGEDQQGENEDEAQG</sequence>
<accession>A0ABQ1NMA7</accession>
<keyword evidence="5 8" id="KW-1133">Transmembrane helix</keyword>
<feature type="transmembrane region" description="Helical" evidence="8">
    <location>
        <begin position="28"/>
        <end position="45"/>
    </location>
</feature>
<dbReference type="InterPro" id="IPR034746">
    <property type="entry name" value="POTRA"/>
</dbReference>
<dbReference type="PANTHER" id="PTHR37820">
    <property type="entry name" value="CELL DIVISION PROTEIN DIVIB"/>
    <property type="match status" value="1"/>
</dbReference>
<keyword evidence="7 8" id="KW-0131">Cell cycle</keyword>
<comment type="caution">
    <text evidence="11">The sequence shown here is derived from an EMBL/GenBank/DDBJ whole genome shotgun (WGS) entry which is preliminary data.</text>
</comment>
<name>A0ABQ1NMA7_9BACI</name>
<reference evidence="12" key="1">
    <citation type="journal article" date="2019" name="Int. J. Syst. Evol. Microbiol.">
        <title>The Global Catalogue of Microorganisms (GCM) 10K type strain sequencing project: providing services to taxonomists for standard genome sequencing and annotation.</title>
        <authorList>
            <consortium name="The Broad Institute Genomics Platform"/>
            <consortium name="The Broad Institute Genome Sequencing Center for Infectious Disease"/>
            <person name="Wu L."/>
            <person name="Ma J."/>
        </authorList>
    </citation>
    <scope>NUCLEOTIDE SEQUENCE [LARGE SCALE GENOMIC DNA]</scope>
    <source>
        <strain evidence="12">CCM 7282</strain>
    </source>
</reference>
<protein>
    <recommendedName>
        <fullName evidence="8">Cell division protein DivIB</fullName>
    </recommendedName>
</protein>
<evidence type="ECO:0000256" key="4">
    <source>
        <dbReference type="ARBA" id="ARBA00022692"/>
    </source>
</evidence>
<dbReference type="GO" id="GO:0051301">
    <property type="term" value="P:cell division"/>
    <property type="evidence" value="ECO:0007669"/>
    <property type="project" value="UniProtKB-KW"/>
</dbReference>
<keyword evidence="4 8" id="KW-0812">Transmembrane</keyword>
<comment type="similarity">
    <text evidence="8">Belongs to the FtsQ/DivIB family. DivIB subfamily.</text>
</comment>
<feature type="domain" description="POTRA" evidence="10">
    <location>
        <begin position="50"/>
        <end position="118"/>
    </location>
</feature>
<dbReference type="Pfam" id="PF08478">
    <property type="entry name" value="POTRA_1"/>
    <property type="match status" value="1"/>
</dbReference>
<dbReference type="Gene3D" id="3.40.50.10960">
    <property type="match status" value="1"/>
</dbReference>
<dbReference type="EMBL" id="BMCJ01000001">
    <property type="protein sequence ID" value="GGC80657.1"/>
    <property type="molecule type" value="Genomic_DNA"/>
</dbReference>
<evidence type="ECO:0000256" key="7">
    <source>
        <dbReference type="ARBA" id="ARBA00023306"/>
    </source>
</evidence>
<comment type="function">
    <text evidence="8">Cell division protein that may be involved in stabilizing or promoting the assembly of the division complex.</text>
</comment>
<dbReference type="InterPro" id="IPR026580">
    <property type="entry name" value="DivIB"/>
</dbReference>
<evidence type="ECO:0000256" key="5">
    <source>
        <dbReference type="ARBA" id="ARBA00022989"/>
    </source>
</evidence>
<gene>
    <name evidence="8 11" type="primary">divIB</name>
    <name evidence="11" type="ORF">GCM10007216_09040</name>
</gene>
<evidence type="ECO:0000256" key="3">
    <source>
        <dbReference type="ARBA" id="ARBA00022618"/>
    </source>
</evidence>
<evidence type="ECO:0000313" key="11">
    <source>
        <dbReference type="EMBL" id="GGC80657.1"/>
    </source>
</evidence>
<dbReference type="Gene3D" id="3.10.20.310">
    <property type="entry name" value="membrane protein fhac"/>
    <property type="match status" value="1"/>
</dbReference>
<dbReference type="InterPro" id="IPR013685">
    <property type="entry name" value="POTRA_FtsQ_type"/>
</dbReference>
<evidence type="ECO:0000259" key="10">
    <source>
        <dbReference type="PROSITE" id="PS51779"/>
    </source>
</evidence>
<dbReference type="InterPro" id="IPR050487">
    <property type="entry name" value="FtsQ_DivIB"/>
</dbReference>
<keyword evidence="2 8" id="KW-1003">Cell membrane</keyword>
<dbReference type="HAMAP" id="MF_00912">
    <property type="entry name" value="DivIB"/>
    <property type="match status" value="1"/>
</dbReference>
<dbReference type="Pfam" id="PF03799">
    <property type="entry name" value="FtsQ_DivIB_C"/>
    <property type="match status" value="1"/>
</dbReference>
<keyword evidence="6 8" id="KW-0472">Membrane</keyword>
<evidence type="ECO:0000256" key="8">
    <source>
        <dbReference type="HAMAP-Rule" id="MF_00912"/>
    </source>
</evidence>
<evidence type="ECO:0000256" key="1">
    <source>
        <dbReference type="ARBA" id="ARBA00004370"/>
    </source>
</evidence>
<feature type="region of interest" description="Disordered" evidence="9">
    <location>
        <begin position="246"/>
        <end position="275"/>
    </location>
</feature>
<dbReference type="InterPro" id="IPR005548">
    <property type="entry name" value="Cell_div_FtsQ/DivIB_C"/>
</dbReference>
<evidence type="ECO:0000313" key="12">
    <source>
        <dbReference type="Proteomes" id="UP000619534"/>
    </source>
</evidence>
<organism evidence="11 12">
    <name type="scientific">Thalassobacillus devorans</name>
    <dbReference type="NCBI Taxonomy" id="279813"/>
    <lineage>
        <taxon>Bacteria</taxon>
        <taxon>Bacillati</taxon>
        <taxon>Bacillota</taxon>
        <taxon>Bacilli</taxon>
        <taxon>Bacillales</taxon>
        <taxon>Bacillaceae</taxon>
        <taxon>Thalassobacillus</taxon>
    </lineage>
</organism>
<keyword evidence="12" id="KW-1185">Reference proteome</keyword>